<name>A0A6J5NNT8_9CAUD</name>
<protein>
    <submittedName>
        <fullName evidence="1">Uncharacterized protein</fullName>
    </submittedName>
</protein>
<reference evidence="1" key="1">
    <citation type="submission" date="2020-04" db="EMBL/GenBank/DDBJ databases">
        <authorList>
            <person name="Chiriac C."/>
            <person name="Salcher M."/>
            <person name="Ghai R."/>
            <person name="Kavagutti S V."/>
        </authorList>
    </citation>
    <scope>NUCLEOTIDE SEQUENCE</scope>
</reference>
<evidence type="ECO:0000313" key="1">
    <source>
        <dbReference type="EMBL" id="CAB4158658.1"/>
    </source>
</evidence>
<dbReference type="EMBL" id="LR796677">
    <property type="protein sequence ID" value="CAB4158658.1"/>
    <property type="molecule type" value="Genomic_DNA"/>
</dbReference>
<sequence>METITQEALVELVAQCVDFVPAKQEVPTWTNNHKHIVEKRRAGEDVDNPVRVEWTAHWTICGMSDSAFVESLGGEGELIIWQVASKTKKGVAEQVHERIVLELASTFYEFVDYGFGRDEELADKILKALTEFASKKEGK</sequence>
<proteinExistence type="predicted"/>
<gene>
    <name evidence="1" type="ORF">UFOVP711_17</name>
</gene>
<organism evidence="1">
    <name type="scientific">uncultured Caudovirales phage</name>
    <dbReference type="NCBI Taxonomy" id="2100421"/>
    <lineage>
        <taxon>Viruses</taxon>
        <taxon>Duplodnaviria</taxon>
        <taxon>Heunggongvirae</taxon>
        <taxon>Uroviricota</taxon>
        <taxon>Caudoviricetes</taxon>
        <taxon>Peduoviridae</taxon>
        <taxon>Maltschvirus</taxon>
        <taxon>Maltschvirus maltsch</taxon>
    </lineage>
</organism>
<accession>A0A6J5NNT8</accession>